<proteinExistence type="inferred from homology"/>
<dbReference type="PANTHER" id="PTHR30290:SF9">
    <property type="entry name" value="OLIGOPEPTIDE-BINDING PROTEIN APPA"/>
    <property type="match status" value="1"/>
</dbReference>
<reference evidence="6 7" key="1">
    <citation type="submission" date="2023-07" db="EMBL/GenBank/DDBJ databases">
        <authorList>
            <person name="Girao M."/>
            <person name="Carvalho M.F."/>
        </authorList>
    </citation>
    <scope>NUCLEOTIDE SEQUENCE [LARGE SCALE GENOMIC DNA]</scope>
    <source>
        <strain evidence="6 7">YIM65754</strain>
    </source>
</reference>
<feature type="chain" id="PRO_5047024088" evidence="4">
    <location>
        <begin position="27"/>
        <end position="526"/>
    </location>
</feature>
<feature type="domain" description="Solute-binding protein family 5" evidence="5">
    <location>
        <begin position="94"/>
        <end position="447"/>
    </location>
</feature>
<keyword evidence="2" id="KW-0813">Transport</keyword>
<dbReference type="RefSeq" id="WP_330133006.1">
    <property type="nucleotide sequence ID" value="NZ_JAUTXY010000003.1"/>
</dbReference>
<dbReference type="Proteomes" id="UP001336020">
    <property type="component" value="Unassembled WGS sequence"/>
</dbReference>
<organism evidence="6 7">
    <name type="scientific">Rhodococcus artemisiae</name>
    <dbReference type="NCBI Taxonomy" id="714159"/>
    <lineage>
        <taxon>Bacteria</taxon>
        <taxon>Bacillati</taxon>
        <taxon>Actinomycetota</taxon>
        <taxon>Actinomycetes</taxon>
        <taxon>Mycobacteriales</taxon>
        <taxon>Nocardiaceae</taxon>
        <taxon>Rhodococcus</taxon>
    </lineage>
</organism>
<gene>
    <name evidence="6" type="ORF">Q7514_09635</name>
</gene>
<dbReference type="PANTHER" id="PTHR30290">
    <property type="entry name" value="PERIPLASMIC BINDING COMPONENT OF ABC TRANSPORTER"/>
    <property type="match status" value="1"/>
</dbReference>
<name>A0ABU7L8A8_9NOCA</name>
<dbReference type="PIRSF" id="PIRSF002741">
    <property type="entry name" value="MppA"/>
    <property type="match status" value="1"/>
</dbReference>
<keyword evidence="3 4" id="KW-0732">Signal</keyword>
<protein>
    <submittedName>
        <fullName evidence="6">ABC transporter substrate-binding protein</fullName>
    </submittedName>
</protein>
<dbReference type="InterPro" id="IPR000914">
    <property type="entry name" value="SBP_5_dom"/>
</dbReference>
<dbReference type="InterPro" id="IPR030678">
    <property type="entry name" value="Peptide/Ni-bd"/>
</dbReference>
<comment type="caution">
    <text evidence="6">The sequence shown here is derived from an EMBL/GenBank/DDBJ whole genome shotgun (WGS) entry which is preliminary data.</text>
</comment>
<evidence type="ECO:0000256" key="3">
    <source>
        <dbReference type="ARBA" id="ARBA00022729"/>
    </source>
</evidence>
<dbReference type="Gene3D" id="3.40.190.10">
    <property type="entry name" value="Periplasmic binding protein-like II"/>
    <property type="match status" value="1"/>
</dbReference>
<dbReference type="EMBL" id="JAUTXY010000003">
    <property type="protein sequence ID" value="MEE2057783.1"/>
    <property type="molecule type" value="Genomic_DNA"/>
</dbReference>
<dbReference type="CDD" id="cd00995">
    <property type="entry name" value="PBP2_NikA_DppA_OppA_like"/>
    <property type="match status" value="1"/>
</dbReference>
<dbReference type="PROSITE" id="PS51257">
    <property type="entry name" value="PROKAR_LIPOPROTEIN"/>
    <property type="match status" value="1"/>
</dbReference>
<dbReference type="Gene3D" id="3.10.105.10">
    <property type="entry name" value="Dipeptide-binding Protein, Domain 3"/>
    <property type="match status" value="1"/>
</dbReference>
<dbReference type="InterPro" id="IPR039424">
    <property type="entry name" value="SBP_5"/>
</dbReference>
<dbReference type="SUPFAM" id="SSF53850">
    <property type="entry name" value="Periplasmic binding protein-like II"/>
    <property type="match status" value="1"/>
</dbReference>
<evidence type="ECO:0000313" key="6">
    <source>
        <dbReference type="EMBL" id="MEE2057783.1"/>
    </source>
</evidence>
<feature type="signal peptide" evidence="4">
    <location>
        <begin position="1"/>
        <end position="26"/>
    </location>
</feature>
<evidence type="ECO:0000256" key="2">
    <source>
        <dbReference type="ARBA" id="ARBA00022448"/>
    </source>
</evidence>
<sequence>MIRRRRLISTAIAALCSATLVLTSCGAPENGTTSGGNDAPVGDPVAGGTLQAIQGREPLSLDPSDISNVWTHSPLLGNALYGTLITNNVETQEIEYSMATDFSTADGGQTFTLELQPGLQFTDGTPLDAAAVEYNWDRLRDPSKGSASLRQAEQIADVEAVDADTLNVTLVSPNPTFPNSLLVSALNWIASPTALEKGREAFDKNPVGAGPFTLTEWARQDVIQLVKNPEYWDAPRPYLDGITLRTVPAADQRLNTLSTGSADLASESNWLNLSKSESLGLDTEIVPMGGGQYFAMNTRRAPFDDERARRAVNLAADMEGVNLVAFEGNGVVPQTLFPEGSPFYEDISLQESDAEEAQRLFDELAADGKPLSFTFTTYSLTEARAAAETLQAQLSAFDNVEVKVETLDFAAAQTRVNSRDFDMTISSANIQDPDGPLWSAFHSSSQGNTSGIDDGRLDAALEAGRVGITTEERKAAYYDVQRRLTELVPGVWFIQSPPATITGADTHGVRLYGMGSPLPDGVWISE</sequence>
<dbReference type="Pfam" id="PF00496">
    <property type="entry name" value="SBP_bac_5"/>
    <property type="match status" value="1"/>
</dbReference>
<evidence type="ECO:0000313" key="7">
    <source>
        <dbReference type="Proteomes" id="UP001336020"/>
    </source>
</evidence>
<comment type="similarity">
    <text evidence="1">Belongs to the bacterial solute-binding protein 5 family.</text>
</comment>
<evidence type="ECO:0000256" key="1">
    <source>
        <dbReference type="ARBA" id="ARBA00005695"/>
    </source>
</evidence>
<accession>A0ABU7L8A8</accession>
<keyword evidence="7" id="KW-1185">Reference proteome</keyword>
<evidence type="ECO:0000259" key="5">
    <source>
        <dbReference type="Pfam" id="PF00496"/>
    </source>
</evidence>
<evidence type="ECO:0000256" key="4">
    <source>
        <dbReference type="SAM" id="SignalP"/>
    </source>
</evidence>